<accession>A0A098AZ54</accession>
<evidence type="ECO:0000313" key="2">
    <source>
        <dbReference type="EMBL" id="CDX01909.1"/>
    </source>
</evidence>
<dbReference type="PANTHER" id="PTHR32432:SF3">
    <property type="entry name" value="ETHANOLAMINE UTILIZATION PROTEIN EUTJ"/>
    <property type="match status" value="1"/>
</dbReference>
<dbReference type="AlphaFoldDB" id="A0A098AZ54"/>
<dbReference type="Pfam" id="PF14450">
    <property type="entry name" value="FtsA"/>
    <property type="match status" value="1"/>
</dbReference>
<dbReference type="EMBL" id="LK996017">
    <property type="protein sequence ID" value="CDX01909.1"/>
    <property type="molecule type" value="Genomic_DNA"/>
</dbReference>
<dbReference type="PANTHER" id="PTHR32432">
    <property type="entry name" value="CELL DIVISION PROTEIN FTSA-RELATED"/>
    <property type="match status" value="1"/>
</dbReference>
<feature type="domain" description="SHS2" evidence="1">
    <location>
        <begin position="4"/>
        <end position="199"/>
    </location>
</feature>
<name>A0A098AZ54_DESHA</name>
<protein>
    <submittedName>
        <fullName evidence="2">Actin-like ATPase involved in cell division</fullName>
    </submittedName>
</protein>
<dbReference type="InterPro" id="IPR003494">
    <property type="entry name" value="SHS2_FtsA"/>
</dbReference>
<sequence>MEQVFALDIGTRLVMGLIMEKAPDGYHIIARAQTEHRQRAMYDGQIHDIEEVAQAVQRVKEELEEKIKGKLHYVSVAAAGRALKTAVATAQKSELIPMIWEREDIFALEMEAVQQALREIQAEDEIIPYHCVGYSTIESLLEGQNLSSLSGQRGKEAQVKVIATFLPRTVIDGLTRVISKVGLEMRELTLEPIAAGRAAIPPDMRRMNLALVDVGAGTSDIALTKSGSFFAYGMVPMAGDEITERICQHFLVDFQTGEKIKRSLNTKTKVTFTDFLGMKTTVNKEEVLEQIQPVVLELAQKLADEILRLNQGNPHAIILIGGGSQTPLLAEALSDLLELPRNRVGIQIRQRIQGVSGEKSLKGPDAITPIGIGISTIEGEGLQYFSVHVNDLTVQIFELQLATVSDALLAAGITPRLLVGRPGSALTVELNGDIKVSKGQFSKPAQFFLNGEEVKLDHELKPGDKIQFIPAQDGENAQATFTDLVPAVSEKKIKVNGESVVFAPQIFCNGRQVIRDGEVPDGAKIVVFENKTLKDLLGFLKDKHYSLSQIQCKINGEERIIPVQKEFYINQQKADFDREIRDGDDVRMLVKEICIKDLQLKPASMVFYVNGREVQYPPQISRVLFRGKALSELDKVTDGMELILEGYDRMPFLSELLPYASIPQDVPPNSRLSLKRNNQEAEFTTPLIPGDRIEICWETPQAAKLQG</sequence>
<proteinExistence type="predicted"/>
<dbReference type="PATRIC" id="fig|49338.4.peg.2179"/>
<dbReference type="InterPro" id="IPR043129">
    <property type="entry name" value="ATPase_NBD"/>
</dbReference>
<reference evidence="2" key="1">
    <citation type="submission" date="2014-07" db="EMBL/GenBank/DDBJ databases">
        <authorList>
            <person name="Hornung V.Bastian."/>
        </authorList>
    </citation>
    <scope>NUCLEOTIDE SEQUENCE</scope>
    <source>
        <strain evidence="2">PCE-S</strain>
    </source>
</reference>
<dbReference type="GO" id="GO:0051301">
    <property type="term" value="P:cell division"/>
    <property type="evidence" value="ECO:0007669"/>
    <property type="project" value="UniProtKB-KW"/>
</dbReference>
<dbReference type="SMART" id="SM00842">
    <property type="entry name" value="FtsA"/>
    <property type="match status" value="1"/>
</dbReference>
<dbReference type="SUPFAM" id="SSF53067">
    <property type="entry name" value="Actin-like ATPase domain"/>
    <property type="match status" value="2"/>
</dbReference>
<dbReference type="CDD" id="cd24004">
    <property type="entry name" value="ASKHA_NBD_PilM-like"/>
    <property type="match status" value="1"/>
</dbReference>
<organism evidence="2">
    <name type="scientific">Desulfitobacterium hafniense</name>
    <name type="common">Desulfitobacterium frappieri</name>
    <dbReference type="NCBI Taxonomy" id="49338"/>
    <lineage>
        <taxon>Bacteria</taxon>
        <taxon>Bacillati</taxon>
        <taxon>Bacillota</taxon>
        <taxon>Clostridia</taxon>
        <taxon>Eubacteriales</taxon>
        <taxon>Desulfitobacteriaceae</taxon>
        <taxon>Desulfitobacterium</taxon>
    </lineage>
</organism>
<keyword evidence="2" id="KW-0131">Cell cycle</keyword>
<gene>
    <name evidence="2" type="ORF">DPCES_2022</name>
</gene>
<evidence type="ECO:0000259" key="1">
    <source>
        <dbReference type="SMART" id="SM00842"/>
    </source>
</evidence>
<dbReference type="Gene3D" id="3.30.420.40">
    <property type="match status" value="2"/>
</dbReference>
<dbReference type="InterPro" id="IPR050696">
    <property type="entry name" value="FtsA/MreB"/>
</dbReference>
<keyword evidence="2" id="KW-0132">Cell division</keyword>